<reference evidence="6" key="2">
    <citation type="submission" date="2023-01" db="EMBL/GenBank/DDBJ databases">
        <authorList>
            <person name="Sun Q."/>
            <person name="Evtushenko L."/>
        </authorList>
    </citation>
    <scope>NUCLEOTIDE SEQUENCE</scope>
    <source>
        <strain evidence="6">VKM B-2555</strain>
    </source>
</reference>
<dbReference type="GO" id="GO:0008745">
    <property type="term" value="F:N-acetylmuramoyl-L-alanine amidase activity"/>
    <property type="evidence" value="ECO:0007669"/>
    <property type="project" value="UniProtKB-EC"/>
</dbReference>
<dbReference type="RefSeq" id="WP_271204462.1">
    <property type="nucleotide sequence ID" value="NZ_BSFK01000009.1"/>
</dbReference>
<dbReference type="InterPro" id="IPR007921">
    <property type="entry name" value="CHAP_dom"/>
</dbReference>
<accession>A0A9W6JG30</accession>
<evidence type="ECO:0000259" key="3">
    <source>
        <dbReference type="Pfam" id="PF05257"/>
    </source>
</evidence>
<dbReference type="AlphaFoldDB" id="A0A9W6JG30"/>
<proteinExistence type="predicted"/>
<dbReference type="Pfam" id="PF08239">
    <property type="entry name" value="SH3_3"/>
    <property type="match status" value="1"/>
</dbReference>
<evidence type="ECO:0000256" key="2">
    <source>
        <dbReference type="ARBA" id="ARBA00011901"/>
    </source>
</evidence>
<reference evidence="6" key="1">
    <citation type="journal article" date="2014" name="Int. J. Syst. Evol. Microbiol.">
        <title>Complete genome sequence of Corynebacterium casei LMG S-19264T (=DSM 44701T), isolated from a smear-ripened cheese.</title>
        <authorList>
            <consortium name="US DOE Joint Genome Institute (JGI-PGF)"/>
            <person name="Walter F."/>
            <person name="Albersmeier A."/>
            <person name="Kalinowski J."/>
            <person name="Ruckert C."/>
        </authorList>
    </citation>
    <scope>NUCLEOTIDE SEQUENCE</scope>
    <source>
        <strain evidence="6">VKM B-2555</strain>
    </source>
</reference>
<gene>
    <name evidence="6" type="ORF">GCM10008171_18460</name>
</gene>
<dbReference type="Gene3D" id="3.90.1720.10">
    <property type="entry name" value="endopeptidase domain like (from Nostoc punctiforme)"/>
    <property type="match status" value="1"/>
</dbReference>
<dbReference type="Gene3D" id="2.30.30.40">
    <property type="entry name" value="SH3 Domains"/>
    <property type="match status" value="1"/>
</dbReference>
<dbReference type="NCBIfam" id="TIGR02594">
    <property type="entry name" value="TIGR02594 family protein"/>
    <property type="match status" value="1"/>
</dbReference>
<dbReference type="EC" id="3.5.1.28" evidence="2"/>
<evidence type="ECO:0000313" key="7">
    <source>
        <dbReference type="Proteomes" id="UP001143364"/>
    </source>
</evidence>
<dbReference type="SUPFAM" id="SSF51445">
    <property type="entry name" value="(Trans)glycosidases"/>
    <property type="match status" value="1"/>
</dbReference>
<evidence type="ECO:0000256" key="1">
    <source>
        <dbReference type="ARBA" id="ARBA00001561"/>
    </source>
</evidence>
<dbReference type="InterPro" id="IPR015020">
    <property type="entry name" value="Rv2525c-like_Glyco_Hydro-like"/>
</dbReference>
<dbReference type="InterPro" id="IPR013423">
    <property type="entry name" value="CHP02594"/>
</dbReference>
<dbReference type="InterPro" id="IPR003646">
    <property type="entry name" value="SH3-like_bac-type"/>
</dbReference>
<dbReference type="InterPro" id="IPR017853">
    <property type="entry name" value="GH"/>
</dbReference>
<organism evidence="6 7">
    <name type="scientific">Methylopila jiangsuensis</name>
    <dbReference type="NCBI Taxonomy" id="586230"/>
    <lineage>
        <taxon>Bacteria</taxon>
        <taxon>Pseudomonadati</taxon>
        <taxon>Pseudomonadota</taxon>
        <taxon>Alphaproteobacteria</taxon>
        <taxon>Hyphomicrobiales</taxon>
        <taxon>Methylopilaceae</taxon>
        <taxon>Methylopila</taxon>
    </lineage>
</organism>
<evidence type="ECO:0000259" key="4">
    <source>
        <dbReference type="Pfam" id="PF08239"/>
    </source>
</evidence>
<dbReference type="InterPro" id="IPR038765">
    <property type="entry name" value="Papain-like_cys_pep_sf"/>
</dbReference>
<dbReference type="EMBL" id="BSFK01000009">
    <property type="protein sequence ID" value="GLK76592.1"/>
    <property type="molecule type" value="Genomic_DNA"/>
</dbReference>
<protein>
    <recommendedName>
        <fullName evidence="2">N-acetylmuramoyl-L-alanine amidase</fullName>
        <ecNumber evidence="2">3.5.1.28</ecNumber>
    </recommendedName>
</protein>
<dbReference type="Pfam" id="PF08924">
    <property type="entry name" value="Rv2525c_GlyHyd-like"/>
    <property type="match status" value="1"/>
</dbReference>
<sequence>MHAIIDAPRDLSDYAQRLAAAGVRTVIRYYNNRNSKTHPTKCLTRPERDALFAAGLSVAVVFQQRGGAEGQIDDLSAANGARDGKRALDLATNAILQPKGTAIYFAVDWDYYKNSQLELVAAYFAAVKAELKGAYRIGVYGSGTVAAYLEARDLVDYVWLAGATGWSGTRDALKSGRWHLFQKHLELKSEIGGFIYDGNVANASHGEFGQFDANAPVWSEKAQGHENLFEVVARSGLNLRAGAGEQHRVIQSLPVGAVVSGHSEQNGWTLVDLEGDGLADGFMASAFLRAVSGGLPTHLFGPALLRPYDVARAELARGVMEVPGLKDSNPRIVMYHATTKGGAAPDQTAWCSSFVNYCVEKAGLIGADSKWALDWRTWGTDVSASPQEGDIVVFSRKSQTQSGGHVGFYESETASEVRVLGGNQDERVSSATYPKHGKKGSFDYKLLTIRRG</sequence>
<feature type="domain" description="SH3b" evidence="4">
    <location>
        <begin position="235"/>
        <end position="288"/>
    </location>
</feature>
<evidence type="ECO:0000259" key="5">
    <source>
        <dbReference type="Pfam" id="PF08924"/>
    </source>
</evidence>
<dbReference type="Pfam" id="PF05257">
    <property type="entry name" value="CHAP"/>
    <property type="match status" value="1"/>
</dbReference>
<comment type="catalytic activity">
    <reaction evidence="1">
        <text>Hydrolyzes the link between N-acetylmuramoyl residues and L-amino acid residues in certain cell-wall glycopeptides.</text>
        <dbReference type="EC" id="3.5.1.28"/>
    </reaction>
</comment>
<dbReference type="SUPFAM" id="SSF54001">
    <property type="entry name" value="Cysteine proteinases"/>
    <property type="match status" value="1"/>
</dbReference>
<comment type="caution">
    <text evidence="6">The sequence shown here is derived from an EMBL/GenBank/DDBJ whole genome shotgun (WGS) entry which is preliminary data.</text>
</comment>
<evidence type="ECO:0000313" key="6">
    <source>
        <dbReference type="EMBL" id="GLK76592.1"/>
    </source>
</evidence>
<feature type="domain" description="Rv2525c-like glycoside hydrolase-like" evidence="5">
    <location>
        <begin position="17"/>
        <end position="159"/>
    </location>
</feature>
<keyword evidence="7" id="KW-1185">Reference proteome</keyword>
<dbReference type="Gene3D" id="3.20.20.80">
    <property type="entry name" value="Glycosidases"/>
    <property type="match status" value="1"/>
</dbReference>
<name>A0A9W6JG30_9HYPH</name>
<dbReference type="Proteomes" id="UP001143364">
    <property type="component" value="Unassembled WGS sequence"/>
</dbReference>
<feature type="domain" description="Peptidase C51" evidence="3">
    <location>
        <begin position="346"/>
        <end position="423"/>
    </location>
</feature>